<gene>
    <name evidence="3" type="ORF">HPHI1048_LOCUS20618</name>
</gene>
<dbReference type="PANTHER" id="PTHR12460">
    <property type="entry name" value="CYCLIN-DEPENDENT KINASE INHIBITOR-RELATED PROTEIN"/>
    <property type="match status" value="1"/>
</dbReference>
<sequence length="332" mass="37115">MSGADGQNNFVKKLNDLNPSTVSVQTLSKWMIFNYKHAANLVRTWHKEILQVKPDRKLTFLYLANDVLQQSRKKHQEFLNEFAKVLPGTFADVAKSCESIPKIKESSARLISIWEERDVYSKDFLQKCSAALKGDFTASSRETVSMPDTKEKAEMLEPVAKLNDVLLRHQSQSNRTDDSHSKIENLPPEIFQVNAEETTTTDVSYNIAQSASQVLEAGVANREEYKKLTTQSIEILRDLLKDQMAKFQDNEKWLNEHTAVLVNLKQYMSKIGTAAAPASGGGRPPPLADSDDDEPSPKRLRGEDWGGGEAAQQEQPQTEVPSAASTGDDYEP</sequence>
<dbReference type="PANTHER" id="PTHR12460:SF0">
    <property type="entry name" value="CID DOMAIN-CONTAINING PROTEIN-RELATED"/>
    <property type="match status" value="1"/>
</dbReference>
<feature type="region of interest" description="Disordered" evidence="1">
    <location>
        <begin position="275"/>
        <end position="332"/>
    </location>
</feature>
<dbReference type="SUPFAM" id="SSF48464">
    <property type="entry name" value="ENTH/VHS domain"/>
    <property type="match status" value="1"/>
</dbReference>
<feature type="domain" description="CID" evidence="2">
    <location>
        <begin position="2"/>
        <end position="136"/>
    </location>
</feature>
<evidence type="ECO:0000259" key="2">
    <source>
        <dbReference type="PROSITE" id="PS51391"/>
    </source>
</evidence>
<dbReference type="InterPro" id="IPR006569">
    <property type="entry name" value="CID_dom"/>
</dbReference>
<dbReference type="Gene3D" id="1.25.40.90">
    <property type="match status" value="1"/>
</dbReference>
<dbReference type="AlphaFoldDB" id="A0A7S0F4U7"/>
<feature type="compositionally biased region" description="Low complexity" evidence="1">
    <location>
        <begin position="310"/>
        <end position="319"/>
    </location>
</feature>
<accession>A0A7S0F4U7</accession>
<dbReference type="Pfam" id="PF04818">
    <property type="entry name" value="CID"/>
    <property type="match status" value="1"/>
</dbReference>
<organism evidence="3">
    <name type="scientific">Hanusia phi</name>
    <dbReference type="NCBI Taxonomy" id="3032"/>
    <lineage>
        <taxon>Eukaryota</taxon>
        <taxon>Cryptophyceae</taxon>
        <taxon>Pyrenomonadales</taxon>
        <taxon>Geminigeraceae</taxon>
        <taxon>Hanusia</taxon>
    </lineage>
</organism>
<dbReference type="CDD" id="cd16981">
    <property type="entry name" value="CID_RPRD_like"/>
    <property type="match status" value="1"/>
</dbReference>
<dbReference type="InterPro" id="IPR008942">
    <property type="entry name" value="ENTH_VHS"/>
</dbReference>
<reference evidence="3" key="1">
    <citation type="submission" date="2021-01" db="EMBL/GenBank/DDBJ databases">
        <authorList>
            <person name="Corre E."/>
            <person name="Pelletier E."/>
            <person name="Niang G."/>
            <person name="Scheremetjew M."/>
            <person name="Finn R."/>
            <person name="Kale V."/>
            <person name="Holt S."/>
            <person name="Cochrane G."/>
            <person name="Meng A."/>
            <person name="Brown T."/>
            <person name="Cohen L."/>
        </authorList>
    </citation>
    <scope>NUCLEOTIDE SEQUENCE</scope>
    <source>
        <strain evidence="3">CCMP325</strain>
    </source>
</reference>
<dbReference type="SMART" id="SM00582">
    <property type="entry name" value="RPR"/>
    <property type="match status" value="1"/>
</dbReference>
<dbReference type="PROSITE" id="PS51391">
    <property type="entry name" value="CID"/>
    <property type="match status" value="1"/>
</dbReference>
<dbReference type="GO" id="GO:0031124">
    <property type="term" value="P:mRNA 3'-end processing"/>
    <property type="evidence" value="ECO:0007669"/>
    <property type="project" value="TreeGrafter"/>
</dbReference>
<protein>
    <recommendedName>
        <fullName evidence="2">CID domain-containing protein</fullName>
    </recommendedName>
</protein>
<evidence type="ECO:0000256" key="1">
    <source>
        <dbReference type="SAM" id="MobiDB-lite"/>
    </source>
</evidence>
<dbReference type="GO" id="GO:0000993">
    <property type="term" value="F:RNA polymerase II complex binding"/>
    <property type="evidence" value="ECO:0007669"/>
    <property type="project" value="TreeGrafter"/>
</dbReference>
<dbReference type="EMBL" id="HBEO01030408">
    <property type="protein sequence ID" value="CAD8502761.1"/>
    <property type="molecule type" value="Transcribed_RNA"/>
</dbReference>
<proteinExistence type="predicted"/>
<evidence type="ECO:0000313" key="3">
    <source>
        <dbReference type="EMBL" id="CAD8502761.1"/>
    </source>
</evidence>
<name>A0A7S0F4U7_9CRYP</name>
<feature type="compositionally biased region" description="Basic and acidic residues" evidence="1">
    <location>
        <begin position="295"/>
        <end position="304"/>
    </location>
</feature>